<protein>
    <submittedName>
        <fullName evidence="3">Peptidase propeptide and YPEB domain-containing protein</fullName>
    </submittedName>
</protein>
<dbReference type="OrthoDB" id="5625293at2"/>
<gene>
    <name evidence="3" type="ORF">SAMN02745148_00105</name>
</gene>
<feature type="signal peptide" evidence="1">
    <location>
        <begin position="1"/>
        <end position="21"/>
    </location>
</feature>
<dbReference type="Proteomes" id="UP000184346">
    <property type="component" value="Unassembled WGS sequence"/>
</dbReference>
<dbReference type="RefSeq" id="WP_072818592.1">
    <property type="nucleotide sequence ID" value="NZ_FQUJ01000002.1"/>
</dbReference>
<dbReference type="AlphaFoldDB" id="A0A1M4SGA5"/>
<reference evidence="3 4" key="1">
    <citation type="submission" date="2016-11" db="EMBL/GenBank/DDBJ databases">
        <authorList>
            <person name="Jaros S."/>
            <person name="Januszkiewicz K."/>
            <person name="Wedrychowicz H."/>
        </authorList>
    </citation>
    <scope>NUCLEOTIDE SEQUENCE [LARGE SCALE GENOMIC DNA]</scope>
    <source>
        <strain evidence="3 4">DSM 19980</strain>
    </source>
</reference>
<evidence type="ECO:0000259" key="2">
    <source>
        <dbReference type="Pfam" id="PF13670"/>
    </source>
</evidence>
<dbReference type="EMBL" id="FQUJ01000002">
    <property type="protein sequence ID" value="SHE31294.1"/>
    <property type="molecule type" value="Genomic_DNA"/>
</dbReference>
<feature type="domain" description="PepSY" evidence="2">
    <location>
        <begin position="6"/>
        <end position="87"/>
    </location>
</feature>
<name>A0A1M4SGA5_9GAMM</name>
<feature type="chain" id="PRO_5013064455" evidence="1">
    <location>
        <begin position="22"/>
        <end position="91"/>
    </location>
</feature>
<keyword evidence="4" id="KW-1185">Reference proteome</keyword>
<dbReference type="InterPro" id="IPR025711">
    <property type="entry name" value="PepSY"/>
</dbReference>
<evidence type="ECO:0000256" key="1">
    <source>
        <dbReference type="SAM" id="SignalP"/>
    </source>
</evidence>
<keyword evidence="1" id="KW-0732">Signal</keyword>
<evidence type="ECO:0000313" key="4">
    <source>
        <dbReference type="Proteomes" id="UP000184346"/>
    </source>
</evidence>
<dbReference type="Pfam" id="PF13670">
    <property type="entry name" value="PepSY_2"/>
    <property type="match status" value="1"/>
</dbReference>
<organism evidence="3 4">
    <name type="scientific">Modicisalibacter ilicicola DSM 19980</name>
    <dbReference type="NCBI Taxonomy" id="1121942"/>
    <lineage>
        <taxon>Bacteria</taxon>
        <taxon>Pseudomonadati</taxon>
        <taxon>Pseudomonadota</taxon>
        <taxon>Gammaproteobacteria</taxon>
        <taxon>Oceanospirillales</taxon>
        <taxon>Halomonadaceae</taxon>
        <taxon>Modicisalibacter</taxon>
    </lineage>
</organism>
<proteinExistence type="predicted"/>
<sequence>MQIRHVLVAAAALSFAGVAVAAPQCTDAPESEWMGEEAMQQQLKDQGYQIDRFVVTDTNCYEIYGEDKEGVKVEIYFNPVNGEAVEEHRND</sequence>
<accession>A0A1M4SGA5</accession>
<dbReference type="STRING" id="1121942.SAMN02745148_00105"/>
<evidence type="ECO:0000313" key="3">
    <source>
        <dbReference type="EMBL" id="SHE31294.1"/>
    </source>
</evidence>